<keyword evidence="4" id="KW-1185">Reference proteome</keyword>
<dbReference type="OrthoDB" id="5456013at2"/>
<gene>
    <name evidence="3" type="ORF">SAMN02745216_01191</name>
</gene>
<organism evidence="3 4">
    <name type="scientific">Desulfatibacillum alkenivorans DSM 16219</name>
    <dbReference type="NCBI Taxonomy" id="1121393"/>
    <lineage>
        <taxon>Bacteria</taxon>
        <taxon>Pseudomonadati</taxon>
        <taxon>Thermodesulfobacteriota</taxon>
        <taxon>Desulfobacteria</taxon>
        <taxon>Desulfobacterales</taxon>
        <taxon>Desulfatibacillaceae</taxon>
        <taxon>Desulfatibacillum</taxon>
    </lineage>
</organism>
<dbReference type="RefSeq" id="WP_073473946.1">
    <property type="nucleotide sequence ID" value="NZ_FQZU01000005.1"/>
</dbReference>
<reference evidence="4" key="1">
    <citation type="submission" date="2016-11" db="EMBL/GenBank/DDBJ databases">
        <authorList>
            <person name="Varghese N."/>
            <person name="Submissions S."/>
        </authorList>
    </citation>
    <scope>NUCLEOTIDE SEQUENCE [LARGE SCALE GENOMIC DNA]</scope>
    <source>
        <strain evidence="4">DSM 16219</strain>
    </source>
</reference>
<evidence type="ECO:0000313" key="4">
    <source>
        <dbReference type="Proteomes" id="UP000183994"/>
    </source>
</evidence>
<evidence type="ECO:0000256" key="2">
    <source>
        <dbReference type="SAM" id="SignalP"/>
    </source>
</evidence>
<dbReference type="AlphaFoldDB" id="A0A1M6HD40"/>
<protein>
    <submittedName>
        <fullName evidence="3">Uncharacterized protein</fullName>
    </submittedName>
</protein>
<accession>A0A1M6HD40</accession>
<feature type="region of interest" description="Disordered" evidence="1">
    <location>
        <begin position="178"/>
        <end position="200"/>
    </location>
</feature>
<name>A0A1M6HD40_9BACT</name>
<sequence length="200" mass="22705">MKKYPLLVLISLFFLLAPASHAKAPHELGGLVLGENISAHQDLVIPGTAMAVYEKGLCEEVQIKPPKGFKNGSVQYGVCADHGRIVRIEFKYADGSKKFFDSLLNNCKKKFGAPNEYKGDSFQVFIAWKWIFFDENNNRITLKIQHNTRDEEQRLGNVIKMTMTNLVDEERACWRKKYKPESKGPGSSKEAPDWSTLLPR</sequence>
<proteinExistence type="predicted"/>
<feature type="chain" id="PRO_5012093318" evidence="2">
    <location>
        <begin position="23"/>
        <end position="200"/>
    </location>
</feature>
<keyword evidence="2" id="KW-0732">Signal</keyword>
<evidence type="ECO:0000256" key="1">
    <source>
        <dbReference type="SAM" id="MobiDB-lite"/>
    </source>
</evidence>
<dbReference type="Proteomes" id="UP000183994">
    <property type="component" value="Unassembled WGS sequence"/>
</dbReference>
<dbReference type="EMBL" id="FQZU01000005">
    <property type="protein sequence ID" value="SHJ20073.1"/>
    <property type="molecule type" value="Genomic_DNA"/>
</dbReference>
<feature type="signal peptide" evidence="2">
    <location>
        <begin position="1"/>
        <end position="22"/>
    </location>
</feature>
<evidence type="ECO:0000313" key="3">
    <source>
        <dbReference type="EMBL" id="SHJ20073.1"/>
    </source>
</evidence>
<dbReference type="STRING" id="1121393.SAMN02745216_01191"/>